<dbReference type="EMBL" id="JASCZI010120836">
    <property type="protein sequence ID" value="MED6155312.1"/>
    <property type="molecule type" value="Genomic_DNA"/>
</dbReference>
<protein>
    <submittedName>
        <fullName evidence="1">Uncharacterized protein</fullName>
    </submittedName>
</protein>
<evidence type="ECO:0000313" key="2">
    <source>
        <dbReference type="Proteomes" id="UP001341840"/>
    </source>
</evidence>
<proteinExistence type="predicted"/>
<reference evidence="1 2" key="1">
    <citation type="journal article" date="2023" name="Plants (Basel)">
        <title>Bridging the Gap: Combining Genomics and Transcriptomics Approaches to Understand Stylosanthes scabra, an Orphan Legume from the Brazilian Caatinga.</title>
        <authorList>
            <person name="Ferreira-Neto J.R.C."/>
            <person name="da Silva M.D."/>
            <person name="Binneck E."/>
            <person name="de Melo N.F."/>
            <person name="da Silva R.H."/>
            <person name="de Melo A.L.T.M."/>
            <person name="Pandolfi V."/>
            <person name="Bustamante F.O."/>
            <person name="Brasileiro-Vidal A.C."/>
            <person name="Benko-Iseppon A.M."/>
        </authorList>
    </citation>
    <scope>NUCLEOTIDE SEQUENCE [LARGE SCALE GENOMIC DNA]</scope>
    <source>
        <tissue evidence="1">Leaves</tissue>
    </source>
</reference>
<sequence length="148" mass="16290">MVVETIALRRCNGRSKHRWRYMDAQLSRGAEESRSLFQNFWKLGAGRAFVKMSETCSEDRIISKMYCRQVITEDSGWCFAWLSEFVKKVLNPLQLGEDGGEGSVLSLGGASANRLLVGAFTGDEVAAEVNTKPCGGSPIIKVTGPVRI</sequence>
<name>A0ABU6U2G5_9FABA</name>
<keyword evidence="2" id="KW-1185">Reference proteome</keyword>
<dbReference type="Proteomes" id="UP001341840">
    <property type="component" value="Unassembled WGS sequence"/>
</dbReference>
<comment type="caution">
    <text evidence="1">The sequence shown here is derived from an EMBL/GenBank/DDBJ whole genome shotgun (WGS) entry which is preliminary data.</text>
</comment>
<evidence type="ECO:0000313" key="1">
    <source>
        <dbReference type="EMBL" id="MED6155312.1"/>
    </source>
</evidence>
<gene>
    <name evidence="1" type="ORF">PIB30_003911</name>
</gene>
<organism evidence="1 2">
    <name type="scientific">Stylosanthes scabra</name>
    <dbReference type="NCBI Taxonomy" id="79078"/>
    <lineage>
        <taxon>Eukaryota</taxon>
        <taxon>Viridiplantae</taxon>
        <taxon>Streptophyta</taxon>
        <taxon>Embryophyta</taxon>
        <taxon>Tracheophyta</taxon>
        <taxon>Spermatophyta</taxon>
        <taxon>Magnoliopsida</taxon>
        <taxon>eudicotyledons</taxon>
        <taxon>Gunneridae</taxon>
        <taxon>Pentapetalae</taxon>
        <taxon>rosids</taxon>
        <taxon>fabids</taxon>
        <taxon>Fabales</taxon>
        <taxon>Fabaceae</taxon>
        <taxon>Papilionoideae</taxon>
        <taxon>50 kb inversion clade</taxon>
        <taxon>dalbergioids sensu lato</taxon>
        <taxon>Dalbergieae</taxon>
        <taxon>Pterocarpus clade</taxon>
        <taxon>Stylosanthes</taxon>
    </lineage>
</organism>
<accession>A0ABU6U2G5</accession>